<keyword evidence="3" id="KW-1185">Reference proteome</keyword>
<dbReference type="EMBL" id="BAABME010000740">
    <property type="protein sequence ID" value="GAA0145144.1"/>
    <property type="molecule type" value="Genomic_DNA"/>
</dbReference>
<dbReference type="Proteomes" id="UP001454036">
    <property type="component" value="Unassembled WGS sequence"/>
</dbReference>
<evidence type="ECO:0000256" key="1">
    <source>
        <dbReference type="SAM" id="MobiDB-lite"/>
    </source>
</evidence>
<gene>
    <name evidence="2" type="ORF">LIER_05402</name>
</gene>
<feature type="region of interest" description="Disordered" evidence="1">
    <location>
        <begin position="1"/>
        <end position="20"/>
    </location>
</feature>
<accession>A0AAV3P0Y0</accession>
<reference evidence="2 3" key="1">
    <citation type="submission" date="2024-01" db="EMBL/GenBank/DDBJ databases">
        <title>The complete chloroplast genome sequence of Lithospermum erythrorhizon: insights into the phylogenetic relationship among Boraginaceae species and the maternal lineages of purple gromwells.</title>
        <authorList>
            <person name="Okada T."/>
            <person name="Watanabe K."/>
        </authorList>
    </citation>
    <scope>NUCLEOTIDE SEQUENCE [LARGE SCALE GENOMIC DNA]</scope>
</reference>
<sequence>MNRRFDKDMSGSPDGPPNITGRVNIICRGRSGVGDSRSGRRAYAKRDIYAVSAGSRPEFPDLSFFRSDFDGQNDPLKIHCADQTGWHSIGRVHRRYSESHEGRQPHGYNGEAPTIGHEDGRVHYCRHGGRSL</sequence>
<feature type="region of interest" description="Disordered" evidence="1">
    <location>
        <begin position="95"/>
        <end position="115"/>
    </location>
</feature>
<evidence type="ECO:0000313" key="3">
    <source>
        <dbReference type="Proteomes" id="UP001454036"/>
    </source>
</evidence>
<feature type="compositionally biased region" description="Basic and acidic residues" evidence="1">
    <location>
        <begin position="95"/>
        <end position="104"/>
    </location>
</feature>
<proteinExistence type="predicted"/>
<evidence type="ECO:0000313" key="2">
    <source>
        <dbReference type="EMBL" id="GAA0145144.1"/>
    </source>
</evidence>
<organism evidence="2 3">
    <name type="scientific">Lithospermum erythrorhizon</name>
    <name type="common">Purple gromwell</name>
    <name type="synonym">Lithospermum officinale var. erythrorhizon</name>
    <dbReference type="NCBI Taxonomy" id="34254"/>
    <lineage>
        <taxon>Eukaryota</taxon>
        <taxon>Viridiplantae</taxon>
        <taxon>Streptophyta</taxon>
        <taxon>Embryophyta</taxon>
        <taxon>Tracheophyta</taxon>
        <taxon>Spermatophyta</taxon>
        <taxon>Magnoliopsida</taxon>
        <taxon>eudicotyledons</taxon>
        <taxon>Gunneridae</taxon>
        <taxon>Pentapetalae</taxon>
        <taxon>asterids</taxon>
        <taxon>lamiids</taxon>
        <taxon>Boraginales</taxon>
        <taxon>Boraginaceae</taxon>
        <taxon>Boraginoideae</taxon>
        <taxon>Lithospermeae</taxon>
        <taxon>Lithospermum</taxon>
    </lineage>
</organism>
<name>A0AAV3P0Y0_LITER</name>
<comment type="caution">
    <text evidence="2">The sequence shown here is derived from an EMBL/GenBank/DDBJ whole genome shotgun (WGS) entry which is preliminary data.</text>
</comment>
<protein>
    <submittedName>
        <fullName evidence="2">Uncharacterized protein</fullName>
    </submittedName>
</protein>
<dbReference type="AlphaFoldDB" id="A0AAV3P0Y0"/>